<organism evidence="1 2">
    <name type="scientific">Candidatus Komeilibacteria bacterium CG_4_10_14_0_2_um_filter_37_10</name>
    <dbReference type="NCBI Taxonomy" id="1974470"/>
    <lineage>
        <taxon>Bacteria</taxon>
        <taxon>Candidatus Komeiliibacteriota</taxon>
    </lineage>
</organism>
<evidence type="ECO:0000313" key="1">
    <source>
        <dbReference type="EMBL" id="PIZ99574.1"/>
    </source>
</evidence>
<dbReference type="AlphaFoldDB" id="A0A2M7VFX0"/>
<proteinExistence type="predicted"/>
<dbReference type="EMBL" id="PFPO01000021">
    <property type="protein sequence ID" value="PIZ99574.1"/>
    <property type="molecule type" value="Genomic_DNA"/>
</dbReference>
<sequence length="196" mass="21894">MLIDVSALLKVKNESFTEEIRLGTVNNKKVSIKGYIFSLEKAQENSVTIIVTEVLSEDSSCRAEYELTAEAKVIAEQSPTLITDWEKKCGEYYFTFDYLSPGPGWSEDGEGSFYTNTNPQLRTFRVDSSVKIKLTDKTEASMETYVATLKKLTYTIFNQDQAYIRSGLSEPGIASPVFSITIKNGIVDSIAEVYLS</sequence>
<evidence type="ECO:0000313" key="2">
    <source>
        <dbReference type="Proteomes" id="UP000230405"/>
    </source>
</evidence>
<name>A0A2M7VFX0_9BACT</name>
<gene>
    <name evidence="1" type="ORF">COX77_01130</name>
</gene>
<protein>
    <submittedName>
        <fullName evidence="1">Uncharacterized protein</fullName>
    </submittedName>
</protein>
<accession>A0A2M7VFX0</accession>
<reference evidence="2" key="1">
    <citation type="submission" date="2017-09" db="EMBL/GenBank/DDBJ databases">
        <title>Depth-based differentiation of microbial function through sediment-hosted aquifers and enrichment of novel symbionts in the deep terrestrial subsurface.</title>
        <authorList>
            <person name="Probst A.J."/>
            <person name="Ladd B."/>
            <person name="Jarett J.K."/>
            <person name="Geller-Mcgrath D.E."/>
            <person name="Sieber C.M.K."/>
            <person name="Emerson J.B."/>
            <person name="Anantharaman K."/>
            <person name="Thomas B.C."/>
            <person name="Malmstrom R."/>
            <person name="Stieglmeier M."/>
            <person name="Klingl A."/>
            <person name="Woyke T."/>
            <person name="Ryan C.M."/>
            <person name="Banfield J.F."/>
        </authorList>
    </citation>
    <scope>NUCLEOTIDE SEQUENCE [LARGE SCALE GENOMIC DNA]</scope>
</reference>
<comment type="caution">
    <text evidence="1">The sequence shown here is derived from an EMBL/GenBank/DDBJ whole genome shotgun (WGS) entry which is preliminary data.</text>
</comment>
<dbReference type="Proteomes" id="UP000230405">
    <property type="component" value="Unassembled WGS sequence"/>
</dbReference>